<dbReference type="InterPro" id="IPR036280">
    <property type="entry name" value="Multihaem_cyt_sf"/>
</dbReference>
<evidence type="ECO:0008006" key="5">
    <source>
        <dbReference type="Google" id="ProtNLM"/>
    </source>
</evidence>
<sequence length="158" mass="16641">MNKAILIFCTLFAGLLMFTSCGKESEGGSTGGGEAKLSTNGSSESHNMGQNCMNCHQKGGEGEGWFTVAGTIYNQLNNSPSANGLVELYTGPNGTGKVAYTIQVDARGNFYTTENINFGNGLYPASVVGQTRRYMPDAVTSGQCNSCHGSSTHPIYTN</sequence>
<evidence type="ECO:0000313" key="4">
    <source>
        <dbReference type="Proteomes" id="UP000808337"/>
    </source>
</evidence>
<dbReference type="EMBL" id="JADKGY010000001">
    <property type="protein sequence ID" value="MBK9980978.1"/>
    <property type="molecule type" value="Genomic_DNA"/>
</dbReference>
<organism evidence="3 4">
    <name type="scientific">Candidatus Opimibacter skivensis</name>
    <dbReference type="NCBI Taxonomy" id="2982028"/>
    <lineage>
        <taxon>Bacteria</taxon>
        <taxon>Pseudomonadati</taxon>
        <taxon>Bacteroidota</taxon>
        <taxon>Saprospiria</taxon>
        <taxon>Saprospirales</taxon>
        <taxon>Saprospiraceae</taxon>
        <taxon>Candidatus Opimibacter</taxon>
    </lineage>
</organism>
<dbReference type="PROSITE" id="PS51257">
    <property type="entry name" value="PROKAR_LIPOPROTEIN"/>
    <property type="match status" value="1"/>
</dbReference>
<evidence type="ECO:0000313" key="3">
    <source>
        <dbReference type="EMBL" id="MBK9980978.1"/>
    </source>
</evidence>
<protein>
    <recommendedName>
        <fullName evidence="5">Cytochrome c domain-containing protein</fullName>
    </recommendedName>
</protein>
<keyword evidence="2" id="KW-0732">Signal</keyword>
<evidence type="ECO:0000256" key="1">
    <source>
        <dbReference type="SAM" id="MobiDB-lite"/>
    </source>
</evidence>
<name>A0A9D7SS28_9BACT</name>
<dbReference type="AlphaFoldDB" id="A0A9D7SS28"/>
<evidence type="ECO:0000256" key="2">
    <source>
        <dbReference type="SAM" id="SignalP"/>
    </source>
</evidence>
<dbReference type="SUPFAM" id="SSF48695">
    <property type="entry name" value="Multiheme cytochromes"/>
    <property type="match status" value="1"/>
</dbReference>
<feature type="chain" id="PRO_5039645324" description="Cytochrome c domain-containing protein" evidence="2">
    <location>
        <begin position="23"/>
        <end position="158"/>
    </location>
</feature>
<proteinExistence type="predicted"/>
<feature type="region of interest" description="Disordered" evidence="1">
    <location>
        <begin position="25"/>
        <end position="45"/>
    </location>
</feature>
<accession>A0A9D7SS28</accession>
<gene>
    <name evidence="3" type="ORF">IPP15_00905</name>
</gene>
<feature type="signal peptide" evidence="2">
    <location>
        <begin position="1"/>
        <end position="22"/>
    </location>
</feature>
<comment type="caution">
    <text evidence="3">The sequence shown here is derived from an EMBL/GenBank/DDBJ whole genome shotgun (WGS) entry which is preliminary data.</text>
</comment>
<reference evidence="3 4" key="1">
    <citation type="submission" date="2020-10" db="EMBL/GenBank/DDBJ databases">
        <title>Connecting structure to function with the recovery of over 1000 high-quality activated sludge metagenome-assembled genomes encoding full-length rRNA genes using long-read sequencing.</title>
        <authorList>
            <person name="Singleton C.M."/>
            <person name="Petriglieri F."/>
            <person name="Kristensen J.M."/>
            <person name="Kirkegaard R.H."/>
            <person name="Michaelsen T.Y."/>
            <person name="Andersen M.H."/>
            <person name="Karst S.M."/>
            <person name="Dueholm M.S."/>
            <person name="Nielsen P.H."/>
            <person name="Albertsen M."/>
        </authorList>
    </citation>
    <scope>NUCLEOTIDE SEQUENCE [LARGE SCALE GENOMIC DNA]</scope>
    <source>
        <strain evidence="3">Ribe_18-Q3-R11-54_MAXAC.273</strain>
    </source>
</reference>
<dbReference type="Proteomes" id="UP000808337">
    <property type="component" value="Unassembled WGS sequence"/>
</dbReference>